<dbReference type="NCBIfam" id="TIGR01683">
    <property type="entry name" value="thiS"/>
    <property type="match status" value="1"/>
</dbReference>
<dbReference type="SUPFAM" id="SSF54285">
    <property type="entry name" value="MoaD/ThiS"/>
    <property type="match status" value="1"/>
</dbReference>
<dbReference type="CDD" id="cd00565">
    <property type="entry name" value="Ubl_ThiS"/>
    <property type="match status" value="1"/>
</dbReference>
<dbReference type="STRING" id="520762.AN619_29290"/>
<dbReference type="EMBL" id="LOEE01000079">
    <property type="protein sequence ID" value="KXG73731.1"/>
    <property type="molecule type" value="Genomic_DNA"/>
</dbReference>
<dbReference type="PANTHER" id="PTHR34472:SF1">
    <property type="entry name" value="SULFUR CARRIER PROTEIN THIS"/>
    <property type="match status" value="1"/>
</dbReference>
<dbReference type="InterPro" id="IPR010035">
    <property type="entry name" value="Thi_S"/>
</dbReference>
<comment type="caution">
    <text evidence="1">The sequence shown here is derived from an EMBL/GenBank/DDBJ whole genome shotgun (WGS) entry which is preliminary data.</text>
</comment>
<dbReference type="InterPro" id="IPR012675">
    <property type="entry name" value="Beta-grasp_dom_sf"/>
</dbReference>
<dbReference type="PANTHER" id="PTHR34472">
    <property type="entry name" value="SULFUR CARRIER PROTEIN THIS"/>
    <property type="match status" value="1"/>
</dbReference>
<evidence type="ECO:0000313" key="1">
    <source>
        <dbReference type="EMBL" id="KXG73731.1"/>
    </source>
</evidence>
<gene>
    <name evidence="1" type="primary">thiS</name>
    <name evidence="1" type="ORF">AN619_29290</name>
</gene>
<dbReference type="OrthoDB" id="9798559at2"/>
<sequence>MIQVNGKDFEWEEDLTVQKLLEKKRYTYPKIIVKVNDHLIPKEEYELTPIHDGDDVKVIHLLAGG</sequence>
<keyword evidence="2" id="KW-1185">Reference proteome</keyword>
<accession>A0A140KZK6</accession>
<dbReference type="AlphaFoldDB" id="A0A140KZK6"/>
<dbReference type="Gene3D" id="3.10.20.30">
    <property type="match status" value="1"/>
</dbReference>
<organism evidence="1 2">
    <name type="scientific">Thermotalea metallivorans</name>
    <dbReference type="NCBI Taxonomy" id="520762"/>
    <lineage>
        <taxon>Bacteria</taxon>
        <taxon>Bacillati</taxon>
        <taxon>Bacillota</taxon>
        <taxon>Clostridia</taxon>
        <taxon>Peptostreptococcales</taxon>
        <taxon>Thermotaleaceae</taxon>
        <taxon>Thermotalea</taxon>
    </lineage>
</organism>
<protein>
    <submittedName>
        <fullName evidence="1">Sulfur carrier protein ThiS</fullName>
    </submittedName>
</protein>
<reference evidence="1 2" key="1">
    <citation type="submission" date="2015-12" db="EMBL/GenBank/DDBJ databases">
        <title>Draft genome sequence of the thermoanaerobe Thermotalea metallivorans, an isolate from the runoff channel of the Great Artesian Basin, Australia.</title>
        <authorList>
            <person name="Patel B.K."/>
        </authorList>
    </citation>
    <scope>NUCLEOTIDE SEQUENCE [LARGE SCALE GENOMIC DNA]</scope>
    <source>
        <strain evidence="1 2">B2-1</strain>
    </source>
</reference>
<dbReference type="Proteomes" id="UP000070456">
    <property type="component" value="Unassembled WGS sequence"/>
</dbReference>
<dbReference type="InterPro" id="IPR003749">
    <property type="entry name" value="ThiS/MoaD-like"/>
</dbReference>
<proteinExistence type="predicted"/>
<name>A0A140KZK6_9FIRM</name>
<dbReference type="InterPro" id="IPR016155">
    <property type="entry name" value="Mopterin_synth/thiamin_S_b"/>
</dbReference>
<evidence type="ECO:0000313" key="2">
    <source>
        <dbReference type="Proteomes" id="UP000070456"/>
    </source>
</evidence>
<dbReference type="RefSeq" id="WP_068558011.1">
    <property type="nucleotide sequence ID" value="NZ_LOEE01000079.1"/>
</dbReference>
<dbReference type="Pfam" id="PF02597">
    <property type="entry name" value="ThiS"/>
    <property type="match status" value="1"/>
</dbReference>